<evidence type="ECO:0000313" key="1">
    <source>
        <dbReference type="EMBL" id="KAK6729681.1"/>
    </source>
</evidence>
<evidence type="ECO:0000313" key="2">
    <source>
        <dbReference type="Proteomes" id="UP001303046"/>
    </source>
</evidence>
<accession>A0ABR1BTG5</accession>
<keyword evidence="2" id="KW-1185">Reference proteome</keyword>
<dbReference type="EMBL" id="JAVFWL010000001">
    <property type="protein sequence ID" value="KAK6729681.1"/>
    <property type="molecule type" value="Genomic_DNA"/>
</dbReference>
<sequence length="84" mass="9211">MSQGGSGGLLLEDFQFGEVRMLDMSHSFSAWDMVPGEEPPLPIAVRRPESPPPPRHYETVNRCGGFERVVLNTAKSNSVSTLPI</sequence>
<reference evidence="1 2" key="1">
    <citation type="submission" date="2023-08" db="EMBL/GenBank/DDBJ databases">
        <title>A Necator americanus chromosomal reference genome.</title>
        <authorList>
            <person name="Ilik V."/>
            <person name="Petrzelkova K.J."/>
            <person name="Pardy F."/>
            <person name="Fuh T."/>
            <person name="Niatou-Singa F.S."/>
            <person name="Gouil Q."/>
            <person name="Baker L."/>
            <person name="Ritchie M.E."/>
            <person name="Jex A.R."/>
            <person name="Gazzola D."/>
            <person name="Li H."/>
            <person name="Toshio Fujiwara R."/>
            <person name="Zhan B."/>
            <person name="Aroian R.V."/>
            <person name="Pafco B."/>
            <person name="Schwarz E.M."/>
        </authorList>
    </citation>
    <scope>NUCLEOTIDE SEQUENCE [LARGE SCALE GENOMIC DNA]</scope>
    <source>
        <strain evidence="1 2">Aroian</strain>
        <tissue evidence="1">Whole animal</tissue>
    </source>
</reference>
<gene>
    <name evidence="1" type="primary">Necator_chrI.g2748</name>
    <name evidence="1" type="ORF">RB195_006620</name>
</gene>
<protein>
    <submittedName>
        <fullName evidence="1">Uncharacterized protein</fullName>
    </submittedName>
</protein>
<name>A0ABR1BTG5_NECAM</name>
<comment type="caution">
    <text evidence="1">The sequence shown here is derived from an EMBL/GenBank/DDBJ whole genome shotgun (WGS) entry which is preliminary data.</text>
</comment>
<dbReference type="Proteomes" id="UP001303046">
    <property type="component" value="Unassembled WGS sequence"/>
</dbReference>
<organism evidence="1 2">
    <name type="scientific">Necator americanus</name>
    <name type="common">Human hookworm</name>
    <dbReference type="NCBI Taxonomy" id="51031"/>
    <lineage>
        <taxon>Eukaryota</taxon>
        <taxon>Metazoa</taxon>
        <taxon>Ecdysozoa</taxon>
        <taxon>Nematoda</taxon>
        <taxon>Chromadorea</taxon>
        <taxon>Rhabditida</taxon>
        <taxon>Rhabditina</taxon>
        <taxon>Rhabditomorpha</taxon>
        <taxon>Strongyloidea</taxon>
        <taxon>Ancylostomatidae</taxon>
        <taxon>Bunostominae</taxon>
        <taxon>Necator</taxon>
    </lineage>
</organism>
<proteinExistence type="predicted"/>